<dbReference type="Gene3D" id="1.25.10.10">
    <property type="entry name" value="Leucine-rich Repeat Variant"/>
    <property type="match status" value="2"/>
</dbReference>
<dbReference type="PANTHER" id="PTHR12697:SF5">
    <property type="entry name" value="DEOXYHYPUSINE HYDROXYLASE"/>
    <property type="match status" value="1"/>
</dbReference>
<dbReference type="PANTHER" id="PTHR12697">
    <property type="entry name" value="PBS LYASE HEAT-LIKE PROTEIN"/>
    <property type="match status" value="1"/>
</dbReference>
<evidence type="ECO:0000313" key="2">
    <source>
        <dbReference type="EMBL" id="ADG83812.1"/>
    </source>
</evidence>
<name>D5XDR6_THEPJ</name>
<dbReference type="SUPFAM" id="SSF48371">
    <property type="entry name" value="ARM repeat"/>
    <property type="match status" value="1"/>
</dbReference>
<keyword evidence="3" id="KW-1185">Reference proteome</keyword>
<keyword evidence="2" id="KW-0456">Lyase</keyword>
<gene>
    <name evidence="2" type="ordered locus">TherJR_2983</name>
</gene>
<dbReference type="Proteomes" id="UP000002377">
    <property type="component" value="Chromosome"/>
</dbReference>
<dbReference type="InterPro" id="IPR021133">
    <property type="entry name" value="HEAT_type_2"/>
</dbReference>
<dbReference type="InterPro" id="IPR016024">
    <property type="entry name" value="ARM-type_fold"/>
</dbReference>
<dbReference type="AlphaFoldDB" id="D5XDR6"/>
<organism evidence="2 3">
    <name type="scientific">Thermincola potens (strain JR)</name>
    <dbReference type="NCBI Taxonomy" id="635013"/>
    <lineage>
        <taxon>Bacteria</taxon>
        <taxon>Bacillati</taxon>
        <taxon>Bacillota</taxon>
        <taxon>Clostridia</taxon>
        <taxon>Eubacteriales</taxon>
        <taxon>Thermincolaceae</taxon>
        <taxon>Thermincola</taxon>
    </lineage>
</organism>
<dbReference type="OrthoDB" id="3464935at2"/>
<proteinExistence type="predicted"/>
<accession>D5XDR6</accession>
<dbReference type="SMART" id="SM00567">
    <property type="entry name" value="EZ_HEAT"/>
    <property type="match status" value="4"/>
</dbReference>
<dbReference type="InterPro" id="IPR011989">
    <property type="entry name" value="ARM-like"/>
</dbReference>
<dbReference type="HOGENOM" id="CLU_915083_0_0_9"/>
<dbReference type="Pfam" id="PF13646">
    <property type="entry name" value="HEAT_2"/>
    <property type="match status" value="2"/>
</dbReference>
<dbReference type="KEGG" id="tjr:TherJR_2983"/>
<dbReference type="eggNOG" id="COG1413">
    <property type="taxonomic scope" value="Bacteria"/>
</dbReference>
<dbReference type="InterPro" id="IPR004155">
    <property type="entry name" value="PBS_lyase_HEAT"/>
</dbReference>
<comment type="function">
    <text evidence="1">Catalyzes the hydroxylation of the N(6)-(4-aminobutyl)-L-lysine intermediate produced by deoxyhypusine synthase/DHPS on a critical lysine of the eukaryotic translation initiation factor 5A/eIF-5A. This is the second step of the post-translational modification of that lysine into an unusual amino acid residue named hypusine. Hypusination is unique to mature eIF-5A factor and is essential for its function.</text>
</comment>
<protein>
    <submittedName>
        <fullName evidence="2">PBS lyase HEAT domain protein repeat-containing protein</fullName>
    </submittedName>
</protein>
<dbReference type="RefSeq" id="WP_013121800.1">
    <property type="nucleotide sequence ID" value="NC_014152.1"/>
</dbReference>
<evidence type="ECO:0000313" key="3">
    <source>
        <dbReference type="Proteomes" id="UP000002377"/>
    </source>
</evidence>
<reference evidence="2 3" key="1">
    <citation type="submission" date="2010-05" db="EMBL/GenBank/DDBJ databases">
        <title>Complete sequence of Thermincola sp. JR.</title>
        <authorList>
            <consortium name="US DOE Joint Genome Institute"/>
            <person name="Lucas S."/>
            <person name="Copeland A."/>
            <person name="Lapidus A."/>
            <person name="Cheng J.-F."/>
            <person name="Bruce D."/>
            <person name="Goodwin L."/>
            <person name="Pitluck S."/>
            <person name="Chertkov O."/>
            <person name="Detter J.C."/>
            <person name="Han C."/>
            <person name="Tapia R."/>
            <person name="Land M."/>
            <person name="Hauser L."/>
            <person name="Kyrpides N."/>
            <person name="Mikhailova N."/>
            <person name="Hazen T.C."/>
            <person name="Woyke T."/>
        </authorList>
    </citation>
    <scope>NUCLEOTIDE SEQUENCE [LARGE SCALE GENOMIC DNA]</scope>
    <source>
        <strain evidence="2 3">JR</strain>
    </source>
</reference>
<dbReference type="PROSITE" id="PS50077">
    <property type="entry name" value="HEAT_REPEAT"/>
    <property type="match status" value="1"/>
</dbReference>
<dbReference type="STRING" id="635013.TherJR_2983"/>
<dbReference type="GO" id="GO:0016491">
    <property type="term" value="F:oxidoreductase activity"/>
    <property type="evidence" value="ECO:0007669"/>
    <property type="project" value="TreeGrafter"/>
</dbReference>
<evidence type="ECO:0000256" key="1">
    <source>
        <dbReference type="ARBA" id="ARBA00045876"/>
    </source>
</evidence>
<sequence length="304" mass="32531" precursor="true">MNLPLIGALVFVLMLGVLFLLARSNKSFSVNEYGSLVKSEEKVPVDSETLINILKDGNAKEKIAAIEKLVELAPPGCGQLLVEAMADKNEEVKLVAAEALLKMRDVETISLLVEALRNPGKWLPARVAEVLAAIGEPAVPVLTEAAADADEKVRAYVIQILGMINANGLEPIFQKGLQDSSVEVRRAAASVLAELKPAGLQEDLLAAVKDSDARVRIHAIKALSRFKDKRVLERLAAATEDDEWTVVASAIGALAGIGNEGEEILSRIAGDLHHPGQELALKALQAKGKKRGKVVNIFYGQNDG</sequence>
<dbReference type="GO" id="GO:0016829">
    <property type="term" value="F:lyase activity"/>
    <property type="evidence" value="ECO:0007669"/>
    <property type="project" value="UniProtKB-KW"/>
</dbReference>
<dbReference type="EMBL" id="CP002028">
    <property type="protein sequence ID" value="ADG83812.1"/>
    <property type="molecule type" value="Genomic_DNA"/>
</dbReference>